<name>A0A7H0Y323_9BACL</name>
<dbReference type="AlphaFoldDB" id="A0A7H0Y323"/>
<accession>A0A7H0Y323</accession>
<dbReference type="EMBL" id="CP061172">
    <property type="protein sequence ID" value="QNR65481.1"/>
    <property type="molecule type" value="Genomic_DNA"/>
</dbReference>
<gene>
    <name evidence="1" type="ORF">IAQ67_16470</name>
</gene>
<dbReference type="Proteomes" id="UP000516384">
    <property type="component" value="Chromosome"/>
</dbReference>
<dbReference type="RefSeq" id="WP_190297377.1">
    <property type="nucleotide sequence ID" value="NZ_CP061172.1"/>
</dbReference>
<sequence>MGDIQEMRDQILSSFNDIYDKEPTEDQVAFIFNLIPQRIKLLAEEWGWDETEVRDYIYVLIRDNKKIPQ</sequence>
<evidence type="ECO:0000313" key="1">
    <source>
        <dbReference type="EMBL" id="QNR65481.1"/>
    </source>
</evidence>
<proteinExistence type="predicted"/>
<protein>
    <submittedName>
        <fullName evidence="1">Uncharacterized protein</fullName>
    </submittedName>
</protein>
<organism evidence="1 2">
    <name type="scientific">Paenibacillus peoriae</name>
    <dbReference type="NCBI Taxonomy" id="59893"/>
    <lineage>
        <taxon>Bacteria</taxon>
        <taxon>Bacillati</taxon>
        <taxon>Bacillota</taxon>
        <taxon>Bacilli</taxon>
        <taxon>Bacillales</taxon>
        <taxon>Paenibacillaceae</taxon>
        <taxon>Paenibacillus</taxon>
    </lineage>
</organism>
<evidence type="ECO:0000313" key="2">
    <source>
        <dbReference type="Proteomes" id="UP000516384"/>
    </source>
</evidence>
<reference evidence="1 2" key="1">
    <citation type="submission" date="2020-09" db="EMBL/GenBank/DDBJ databases">
        <title>Characterization of Paenibacillus peoriae strain ZF390 with broad-spectrum antimicrobial activity as a potential biocontrol agent.</title>
        <authorList>
            <person name="Li L."/>
            <person name="Zhao Y."/>
            <person name="Li B."/>
            <person name="Xie X."/>
        </authorList>
    </citation>
    <scope>NUCLEOTIDE SEQUENCE [LARGE SCALE GENOMIC DNA]</scope>
    <source>
        <strain evidence="1 2">ZF390</strain>
    </source>
</reference>